<keyword evidence="1" id="KW-0808">Transferase</keyword>
<dbReference type="SUPFAM" id="SSF89796">
    <property type="entry name" value="CoA-transferase family III (CaiB/BaiF)"/>
    <property type="match status" value="1"/>
</dbReference>
<name>A0ABX1NJE3_9RHOO</name>
<dbReference type="PANTHER" id="PTHR48228:SF5">
    <property type="entry name" value="ALPHA-METHYLACYL-COA RACEMASE"/>
    <property type="match status" value="1"/>
</dbReference>
<dbReference type="InterPro" id="IPR044855">
    <property type="entry name" value="CoA-Trfase_III_dom3_sf"/>
</dbReference>
<dbReference type="PANTHER" id="PTHR48228">
    <property type="entry name" value="SUCCINYL-COA--D-CITRAMALATE COA-TRANSFERASE"/>
    <property type="match status" value="1"/>
</dbReference>
<evidence type="ECO:0000313" key="1">
    <source>
        <dbReference type="EMBL" id="NMF99444.1"/>
    </source>
</evidence>
<reference evidence="1 2" key="1">
    <citation type="submission" date="2019-12" db="EMBL/GenBank/DDBJ databases">
        <title>Comparative genomics gives insights into the taxonomy of the Azoarcus-Aromatoleum group and reveals separate origins of nif in the plant-associated Azoarcus and non-plant-associated Aromatoleum sub-groups.</title>
        <authorList>
            <person name="Lafos M."/>
            <person name="Maluk M."/>
            <person name="Batista M."/>
            <person name="Junghare M."/>
            <person name="Carmona M."/>
            <person name="Faoro H."/>
            <person name="Cruz L.M."/>
            <person name="Battistoni F."/>
            <person name="De Souza E."/>
            <person name="Pedrosa F."/>
            <person name="Chen W.-M."/>
            <person name="Poole P.S."/>
            <person name="Dixon R.A."/>
            <person name="James E.K."/>
        </authorList>
    </citation>
    <scope>NUCLEOTIDE SEQUENCE [LARGE SCALE GENOMIC DNA]</scope>
    <source>
        <strain evidence="1 2">T</strain>
    </source>
</reference>
<accession>A0ABX1NJE3</accession>
<keyword evidence="2" id="KW-1185">Reference proteome</keyword>
<dbReference type="Gene3D" id="3.40.50.10540">
    <property type="entry name" value="Crotonobetainyl-coa:carnitine coa-transferase, domain 1"/>
    <property type="match status" value="1"/>
</dbReference>
<dbReference type="InterPro" id="IPR023606">
    <property type="entry name" value="CoA-Trfase_III_dom_1_sf"/>
</dbReference>
<organism evidence="1 2">
    <name type="scientific">Aromatoleum toluolicum</name>
    <dbReference type="NCBI Taxonomy" id="90060"/>
    <lineage>
        <taxon>Bacteria</taxon>
        <taxon>Pseudomonadati</taxon>
        <taxon>Pseudomonadota</taxon>
        <taxon>Betaproteobacteria</taxon>
        <taxon>Rhodocyclales</taxon>
        <taxon>Rhodocyclaceae</taxon>
        <taxon>Aromatoleum</taxon>
    </lineage>
</organism>
<protein>
    <submittedName>
        <fullName evidence="1">CoA transferase</fullName>
    </submittedName>
</protein>
<sequence length="392" mass="41465">MTTKPLSGIKVLDFTQLLPGPMCTLHLADMGAEVIKVEPPGAGEAARGPQGTPISHFFLAVNRNKRSLAIDLRAPGGREVILALVRDADILVEGFRPGVMARLGLGYDALHAINPRLVYCAISGYGQDGPLAALGGHDINYQSYAGILEQSAPATASPHPGNFPIADLAGGALSAAMAILAALFDAQRNGEGRFIDVSMTDCAMALNVQPLAGLHTYQRAIPAGHDTLSGALPCYGTYETADGRHLAVGALEPKFWQNFCQAAGCPELIKSGWASGKAGPAVKAQVAAIIKRRTLAEWMAAFNGVDACVSPVLRIDEVLAHPHTQARGMTVDTPLPDGGSAPYFAFPVKMSNYRFSLDRQPPAVGEHNEEILRELCWANEAIERLKADGAIS</sequence>
<dbReference type="InterPro" id="IPR050509">
    <property type="entry name" value="CoA-transferase_III"/>
</dbReference>
<dbReference type="EMBL" id="WTVS01000044">
    <property type="protein sequence ID" value="NMF99444.1"/>
    <property type="molecule type" value="Genomic_DNA"/>
</dbReference>
<dbReference type="Pfam" id="PF02515">
    <property type="entry name" value="CoA_transf_3"/>
    <property type="match status" value="1"/>
</dbReference>
<comment type="caution">
    <text evidence="1">The sequence shown here is derived from an EMBL/GenBank/DDBJ whole genome shotgun (WGS) entry which is preliminary data.</text>
</comment>
<dbReference type="GO" id="GO:0016740">
    <property type="term" value="F:transferase activity"/>
    <property type="evidence" value="ECO:0007669"/>
    <property type="project" value="UniProtKB-KW"/>
</dbReference>
<dbReference type="Gene3D" id="3.30.1540.10">
    <property type="entry name" value="formyl-coa transferase, domain 3"/>
    <property type="match status" value="1"/>
</dbReference>
<dbReference type="RefSeq" id="WP_169142045.1">
    <property type="nucleotide sequence ID" value="NZ_WTVS01000044.1"/>
</dbReference>
<proteinExistence type="predicted"/>
<evidence type="ECO:0000313" key="2">
    <source>
        <dbReference type="Proteomes" id="UP000634522"/>
    </source>
</evidence>
<dbReference type="InterPro" id="IPR003673">
    <property type="entry name" value="CoA-Trfase_fam_III"/>
</dbReference>
<dbReference type="Proteomes" id="UP000634522">
    <property type="component" value="Unassembled WGS sequence"/>
</dbReference>
<gene>
    <name evidence="1" type="ORF">GPA27_18860</name>
</gene>